<dbReference type="Gene3D" id="3.40.50.720">
    <property type="entry name" value="NAD(P)-binding Rossmann-like Domain"/>
    <property type="match status" value="1"/>
</dbReference>
<evidence type="ECO:0000256" key="1">
    <source>
        <dbReference type="ARBA" id="ARBA00023002"/>
    </source>
</evidence>
<dbReference type="InterPro" id="IPR036291">
    <property type="entry name" value="NAD(P)-bd_dom_sf"/>
</dbReference>
<dbReference type="EMBL" id="JAIRBM010000005">
    <property type="protein sequence ID" value="MBZ6076213.1"/>
    <property type="molecule type" value="Genomic_DNA"/>
</dbReference>
<dbReference type="InterPro" id="IPR050812">
    <property type="entry name" value="Preph/Arog_dehydrog"/>
</dbReference>
<gene>
    <name evidence="3" type="ORF">K9B37_07910</name>
</gene>
<keyword evidence="4" id="KW-1185">Reference proteome</keyword>
<dbReference type="SUPFAM" id="SSF48179">
    <property type="entry name" value="6-phosphogluconate dehydrogenase C-terminal domain-like"/>
    <property type="match status" value="1"/>
</dbReference>
<organism evidence="3 4">
    <name type="scientific">Microvirga puerhi</name>
    <dbReference type="NCBI Taxonomy" id="2876078"/>
    <lineage>
        <taxon>Bacteria</taxon>
        <taxon>Pseudomonadati</taxon>
        <taxon>Pseudomonadota</taxon>
        <taxon>Alphaproteobacteria</taxon>
        <taxon>Hyphomicrobiales</taxon>
        <taxon>Methylobacteriaceae</taxon>
        <taxon>Microvirga</taxon>
    </lineage>
</organism>
<dbReference type="RefSeq" id="WP_224312546.1">
    <property type="nucleotide sequence ID" value="NZ_JAIRBM010000005.1"/>
</dbReference>
<keyword evidence="1" id="KW-0560">Oxidoreductase</keyword>
<dbReference type="PANTHER" id="PTHR21363:SF0">
    <property type="entry name" value="PREPHENATE DEHYDROGENASE [NADP(+)]"/>
    <property type="match status" value="1"/>
</dbReference>
<dbReference type="InterPro" id="IPR046826">
    <property type="entry name" value="PDH_N"/>
</dbReference>
<dbReference type="PANTHER" id="PTHR21363">
    <property type="entry name" value="PREPHENATE DEHYDROGENASE"/>
    <property type="match status" value="1"/>
</dbReference>
<evidence type="ECO:0000259" key="2">
    <source>
        <dbReference type="PROSITE" id="PS51176"/>
    </source>
</evidence>
<dbReference type="Pfam" id="PF02153">
    <property type="entry name" value="PDH_N"/>
    <property type="match status" value="1"/>
</dbReference>
<proteinExistence type="predicted"/>
<dbReference type="InterPro" id="IPR003099">
    <property type="entry name" value="Prephen_DH"/>
</dbReference>
<evidence type="ECO:0000313" key="3">
    <source>
        <dbReference type="EMBL" id="MBZ6076213.1"/>
    </source>
</evidence>
<dbReference type="PROSITE" id="PS51176">
    <property type="entry name" value="PDH_ADH"/>
    <property type="match status" value="1"/>
</dbReference>
<dbReference type="SUPFAM" id="SSF51735">
    <property type="entry name" value="NAD(P)-binding Rossmann-fold domains"/>
    <property type="match status" value="1"/>
</dbReference>
<dbReference type="Proteomes" id="UP000704176">
    <property type="component" value="Unassembled WGS sequence"/>
</dbReference>
<evidence type="ECO:0000313" key="4">
    <source>
        <dbReference type="Proteomes" id="UP000704176"/>
    </source>
</evidence>
<comment type="caution">
    <text evidence="3">The sequence shown here is derived from an EMBL/GenBank/DDBJ whole genome shotgun (WGS) entry which is preliminary data.</text>
</comment>
<name>A0ABS7VL02_9HYPH</name>
<accession>A0ABS7VL02</accession>
<protein>
    <submittedName>
        <fullName evidence="3">Prephenate dehydrogenase/arogenate dehydrogenase family protein</fullName>
    </submittedName>
</protein>
<dbReference type="InterPro" id="IPR008927">
    <property type="entry name" value="6-PGluconate_DH-like_C_sf"/>
</dbReference>
<sequence length="271" mass="29922">MSTLPLPSSPVDAHVRMRPTGRRRSLAIVGVGAFGEFCIEHLKPFFDLLICDPKRDLTSICQRWDVASVDLETAARQDIVLLAVPLRSLRMVVRAMAPHMRAGSLVIDVCSVKIEPLAILTEELPKEIHLVGTHPLFGPQSGRNGIAGLRIALCAPGSVQGMIVARFLRRHLALDVIKTTAETHDRQMAYVQGLTHLLGRVAATMDLPHLDLATASFVHLRSMMEMVRHDSDELFRTIVLDNPYGREVMSSFVSAAREVLQPVSLPSSRML</sequence>
<reference evidence="3 4" key="1">
    <citation type="submission" date="2021-09" db="EMBL/GenBank/DDBJ databases">
        <title>The complete genome sequence of a new microorganism.</title>
        <authorList>
            <person name="Zi Z."/>
        </authorList>
    </citation>
    <scope>NUCLEOTIDE SEQUENCE [LARGE SCALE GENOMIC DNA]</scope>
    <source>
        <strain evidence="3 4">WGZ8</strain>
    </source>
</reference>
<feature type="domain" description="Prephenate/arogenate dehydrogenase" evidence="2">
    <location>
        <begin position="24"/>
        <end position="271"/>
    </location>
</feature>